<comment type="subcellular location">
    <subcellularLocation>
        <location evidence="1">Membrane</location>
    </subcellularLocation>
</comment>
<evidence type="ECO:0000256" key="1">
    <source>
        <dbReference type="ARBA" id="ARBA00004370"/>
    </source>
</evidence>
<evidence type="ECO:0000256" key="3">
    <source>
        <dbReference type="ARBA" id="ARBA00029447"/>
    </source>
</evidence>
<dbReference type="EMBL" id="RXLQ01000009">
    <property type="protein sequence ID" value="RSZ57697.1"/>
    <property type="molecule type" value="Genomic_DNA"/>
</dbReference>
<keyword evidence="4" id="KW-0807">Transducer</keyword>
<dbReference type="Pfam" id="PF00672">
    <property type="entry name" value="HAMP"/>
    <property type="match status" value="1"/>
</dbReference>
<dbReference type="SMART" id="SM00304">
    <property type="entry name" value="HAMP"/>
    <property type="match status" value="1"/>
</dbReference>
<dbReference type="PANTHER" id="PTHR43531">
    <property type="entry name" value="PROTEIN ICFG"/>
    <property type="match status" value="1"/>
</dbReference>
<organism evidence="8 9">
    <name type="scientific">Massilia atriviolacea</name>
    <dbReference type="NCBI Taxonomy" id="2495579"/>
    <lineage>
        <taxon>Bacteria</taxon>
        <taxon>Pseudomonadati</taxon>
        <taxon>Pseudomonadota</taxon>
        <taxon>Betaproteobacteria</taxon>
        <taxon>Burkholderiales</taxon>
        <taxon>Oxalobacteraceae</taxon>
        <taxon>Telluria group</taxon>
        <taxon>Massilia</taxon>
    </lineage>
</organism>
<feature type="region of interest" description="Disordered" evidence="5">
    <location>
        <begin position="518"/>
        <end position="543"/>
    </location>
</feature>
<dbReference type="SMART" id="SM00283">
    <property type="entry name" value="MA"/>
    <property type="match status" value="1"/>
</dbReference>
<dbReference type="CDD" id="cd11386">
    <property type="entry name" value="MCP_signal"/>
    <property type="match status" value="1"/>
</dbReference>
<evidence type="ECO:0000259" key="7">
    <source>
        <dbReference type="PROSITE" id="PS50885"/>
    </source>
</evidence>
<dbReference type="RefSeq" id="WP_126075506.1">
    <property type="nucleotide sequence ID" value="NZ_CP051166.1"/>
</dbReference>
<name>A0A430HJJ2_9BURK</name>
<dbReference type="InterPro" id="IPR004089">
    <property type="entry name" value="MCPsignal_dom"/>
</dbReference>
<dbReference type="GO" id="GO:0004888">
    <property type="term" value="F:transmembrane signaling receptor activity"/>
    <property type="evidence" value="ECO:0007669"/>
    <property type="project" value="InterPro"/>
</dbReference>
<dbReference type="Gene3D" id="1.10.287.950">
    <property type="entry name" value="Methyl-accepting chemotaxis protein"/>
    <property type="match status" value="1"/>
</dbReference>
<evidence type="ECO:0000313" key="9">
    <source>
        <dbReference type="Proteomes" id="UP000278085"/>
    </source>
</evidence>
<sequence>MTLLNLTIARRLCLGFGIVLVLLATVASLGIVNLMRLHDDAAILVDNHWPKAKLEGEALDNARGSIARMFQLVAGIDEARSAEALARFEANRAAFDEALGKLGLMLRTEQGKANHAEALALRDRYVQACAQVQALFKDGQREQARQLAYGDAYTAMQAFVASLRRQTALQARLFEEVGTHGEQVFATARSQLLGVSAAALLAALALGGWITRSITVPLGEALRVARTVASGDLTSIIVVDRTDETGELLLALKGMNDALLAVVGEVRSGTDAIATASSQIASGNLDLSARTERQAGSLEETASSMEEMTSIARRNADNARQASALAARASDVAQQGGAAVARVVGTMHDINEASRRIVDIIAVIDSIAFQTNILALNAAVEAARAGEQGRGFAVVATEVRSLAQRSAGAAREIKALIGDSVEKAGIGARQVEQAGGTMDEIVASVRRVSDIMAEIGAASGEQEAGIGQINQAIGEMDVVTQQNAALVEQAAAAAAALQQQSGVLSQVVAAFTVARAAPPRQPRAGRSAPAALAGPRTRAWEHA</sequence>
<dbReference type="GO" id="GO:0005886">
    <property type="term" value="C:plasma membrane"/>
    <property type="evidence" value="ECO:0007669"/>
    <property type="project" value="TreeGrafter"/>
</dbReference>
<gene>
    <name evidence="8" type="ORF">EJB06_18625</name>
</gene>
<dbReference type="PRINTS" id="PR00260">
    <property type="entry name" value="CHEMTRNSDUCR"/>
</dbReference>
<dbReference type="GO" id="GO:0007165">
    <property type="term" value="P:signal transduction"/>
    <property type="evidence" value="ECO:0007669"/>
    <property type="project" value="UniProtKB-KW"/>
</dbReference>
<dbReference type="SUPFAM" id="SSF58104">
    <property type="entry name" value="Methyl-accepting chemotaxis protein (MCP) signaling domain"/>
    <property type="match status" value="1"/>
</dbReference>
<dbReference type="CDD" id="cd19411">
    <property type="entry name" value="MCP2201-like_sensor"/>
    <property type="match status" value="1"/>
</dbReference>
<comment type="caution">
    <text evidence="8">The sequence shown here is derived from an EMBL/GenBank/DDBJ whole genome shotgun (WGS) entry which is preliminary data.</text>
</comment>
<keyword evidence="9" id="KW-1185">Reference proteome</keyword>
<evidence type="ECO:0000256" key="4">
    <source>
        <dbReference type="PROSITE-ProRule" id="PRU00284"/>
    </source>
</evidence>
<dbReference type="PROSITE" id="PS50885">
    <property type="entry name" value="HAMP"/>
    <property type="match status" value="1"/>
</dbReference>
<dbReference type="InterPro" id="IPR003660">
    <property type="entry name" value="HAMP_dom"/>
</dbReference>
<dbReference type="OrthoDB" id="9763018at2"/>
<dbReference type="Proteomes" id="UP000278085">
    <property type="component" value="Unassembled WGS sequence"/>
</dbReference>
<evidence type="ECO:0000256" key="2">
    <source>
        <dbReference type="ARBA" id="ARBA00022481"/>
    </source>
</evidence>
<comment type="similarity">
    <text evidence="3">Belongs to the methyl-accepting chemotaxis (MCP) protein family.</text>
</comment>
<dbReference type="GO" id="GO:0006935">
    <property type="term" value="P:chemotaxis"/>
    <property type="evidence" value="ECO:0007669"/>
    <property type="project" value="InterPro"/>
</dbReference>
<feature type="domain" description="Methyl-accepting transducer" evidence="6">
    <location>
        <begin position="269"/>
        <end position="498"/>
    </location>
</feature>
<dbReference type="PANTHER" id="PTHR43531:SF14">
    <property type="entry name" value="METHYL-ACCEPTING CHEMOTAXIS PROTEIN I-RELATED"/>
    <property type="match status" value="1"/>
</dbReference>
<evidence type="ECO:0000313" key="8">
    <source>
        <dbReference type="EMBL" id="RSZ57697.1"/>
    </source>
</evidence>
<dbReference type="Pfam" id="PF00015">
    <property type="entry name" value="MCPsignal"/>
    <property type="match status" value="1"/>
</dbReference>
<feature type="compositionally biased region" description="Low complexity" evidence="5">
    <location>
        <begin position="518"/>
        <end position="531"/>
    </location>
</feature>
<dbReference type="Pfam" id="PF12729">
    <property type="entry name" value="4HB_MCP_1"/>
    <property type="match status" value="1"/>
</dbReference>
<keyword evidence="2" id="KW-0488">Methylation</keyword>
<proteinExistence type="inferred from homology"/>
<dbReference type="PROSITE" id="PS50111">
    <property type="entry name" value="CHEMOTAXIS_TRANSDUC_2"/>
    <property type="match status" value="1"/>
</dbReference>
<dbReference type="InterPro" id="IPR024478">
    <property type="entry name" value="HlyB_4HB_MCP"/>
</dbReference>
<dbReference type="InterPro" id="IPR004090">
    <property type="entry name" value="Chemotax_Me-accpt_rcpt"/>
</dbReference>
<feature type="domain" description="HAMP" evidence="7">
    <location>
        <begin position="212"/>
        <end position="264"/>
    </location>
</feature>
<accession>A0A430HJJ2</accession>
<dbReference type="AlphaFoldDB" id="A0A430HJJ2"/>
<evidence type="ECO:0000259" key="6">
    <source>
        <dbReference type="PROSITE" id="PS50111"/>
    </source>
</evidence>
<protein>
    <submittedName>
        <fullName evidence="8">HAMP domain-containing protein</fullName>
    </submittedName>
</protein>
<dbReference type="InterPro" id="IPR047347">
    <property type="entry name" value="YvaQ-like_sensor"/>
</dbReference>
<dbReference type="FunFam" id="1.10.287.950:FF:000001">
    <property type="entry name" value="Methyl-accepting chemotaxis sensory transducer"/>
    <property type="match status" value="1"/>
</dbReference>
<evidence type="ECO:0000256" key="5">
    <source>
        <dbReference type="SAM" id="MobiDB-lite"/>
    </source>
</evidence>
<dbReference type="InterPro" id="IPR051310">
    <property type="entry name" value="MCP_chemotaxis"/>
</dbReference>
<dbReference type="CDD" id="cd06225">
    <property type="entry name" value="HAMP"/>
    <property type="match status" value="1"/>
</dbReference>
<reference evidence="8 9" key="1">
    <citation type="submission" date="2018-12" db="EMBL/GenBank/DDBJ databases">
        <authorList>
            <person name="Yang E."/>
        </authorList>
    </citation>
    <scope>NUCLEOTIDE SEQUENCE [LARGE SCALE GENOMIC DNA]</scope>
    <source>
        <strain evidence="8 9">SOD</strain>
    </source>
</reference>